<sequence>VDIVTEAGPSQRPETTEDVENVATGVTIGEVVEVAGGGGNLADALAAAEENGLVVAKGGDGDLDGGVELEDGQTLIGGGHNLAVRGVDSGQTMTYTAPGSRGTVIINGGEAPVVELANNTYVGGLSIQGDSSMGRDSALVGAPENTENLHIIRNDISRTGGYGAGFMKNSSDITLHENRISNTENGNIAFGEDVSNVELTRNHVSGTQGSGVGFLDGASDIRLSGNKIMDAGEHGIHFEGRSENITLTGNRVSETGRNGVYFEGSASNVTLASNDISRTGVPFDGNVDGSGLAFVDGANDIKVKRNTISETSGDGIFFTDGESISDIQLSGNSLADIDGDGIDMNADDISNVTISDNILSDIGSTGIFSYGQVTKLTVEGNLISGQEGSNSGISIYEGGSEMRLTGNSISDFDSSGMFLTGDEYEDLMVDDNSISGTGSDGIFFTSSLKDTTVKNNSIFNAEGSGISLVTGADGLVLEGNLISAIDESGIYLTGIDHDAQIDSNRFEGKIGTDLFWLGSGHYIGTDNVDATEELGGDVCADIAGTYTGPGFTIETSGGTETCGDSY</sequence>
<feature type="domain" description="Right handed beta helix" evidence="2">
    <location>
        <begin position="211"/>
        <end position="383"/>
    </location>
</feature>
<gene>
    <name evidence="3" type="ORF">ACFOW6_18135</name>
</gene>
<feature type="non-terminal residue" evidence="3">
    <location>
        <position position="1"/>
    </location>
</feature>
<organism evidence="3 4">
    <name type="scientific">Fodinicurvata halophila</name>
    <dbReference type="NCBI Taxonomy" id="1419723"/>
    <lineage>
        <taxon>Bacteria</taxon>
        <taxon>Pseudomonadati</taxon>
        <taxon>Pseudomonadota</taxon>
        <taxon>Alphaproteobacteria</taxon>
        <taxon>Rhodospirillales</taxon>
        <taxon>Rhodovibrionaceae</taxon>
        <taxon>Fodinicurvata</taxon>
    </lineage>
</organism>
<evidence type="ECO:0000313" key="3">
    <source>
        <dbReference type="EMBL" id="MFC4353466.1"/>
    </source>
</evidence>
<dbReference type="PANTHER" id="PTHR36453">
    <property type="entry name" value="SECRETED PROTEIN-RELATED"/>
    <property type="match status" value="1"/>
</dbReference>
<comment type="caution">
    <text evidence="3">The sequence shown here is derived from an EMBL/GenBank/DDBJ whole genome shotgun (WGS) entry which is preliminary data.</text>
</comment>
<dbReference type="PANTHER" id="PTHR36453:SF1">
    <property type="entry name" value="RIGHT HANDED BETA HELIX DOMAIN-CONTAINING PROTEIN"/>
    <property type="match status" value="1"/>
</dbReference>
<dbReference type="InterPro" id="IPR011050">
    <property type="entry name" value="Pectin_lyase_fold/virulence"/>
</dbReference>
<dbReference type="Gene3D" id="2.160.20.10">
    <property type="entry name" value="Single-stranded right-handed beta-helix, Pectin lyase-like"/>
    <property type="match status" value="3"/>
</dbReference>
<keyword evidence="4" id="KW-1185">Reference proteome</keyword>
<evidence type="ECO:0000259" key="1">
    <source>
        <dbReference type="Pfam" id="PF05048"/>
    </source>
</evidence>
<proteinExistence type="predicted"/>
<accession>A0ABV8UQ94</accession>
<protein>
    <submittedName>
        <fullName evidence="3">Right-handed parallel beta-helix repeat-containing protein</fullName>
    </submittedName>
</protein>
<dbReference type="EMBL" id="JBHSCW010000022">
    <property type="protein sequence ID" value="MFC4353466.1"/>
    <property type="molecule type" value="Genomic_DNA"/>
</dbReference>
<evidence type="ECO:0000259" key="2">
    <source>
        <dbReference type="Pfam" id="PF13229"/>
    </source>
</evidence>
<dbReference type="InterPro" id="IPR006626">
    <property type="entry name" value="PbH1"/>
</dbReference>
<dbReference type="Pfam" id="PF05048">
    <property type="entry name" value="NosD"/>
    <property type="match status" value="1"/>
</dbReference>
<dbReference type="SUPFAM" id="SSF51126">
    <property type="entry name" value="Pectin lyase-like"/>
    <property type="match status" value="2"/>
</dbReference>
<dbReference type="InterPro" id="IPR039448">
    <property type="entry name" value="Beta_helix"/>
</dbReference>
<dbReference type="InterPro" id="IPR012334">
    <property type="entry name" value="Pectin_lyas_fold"/>
</dbReference>
<dbReference type="NCBIfam" id="TIGR03804">
    <property type="entry name" value="para_beta_helix"/>
    <property type="match status" value="2"/>
</dbReference>
<reference evidence="4" key="1">
    <citation type="journal article" date="2019" name="Int. J. Syst. Evol. Microbiol.">
        <title>The Global Catalogue of Microorganisms (GCM) 10K type strain sequencing project: providing services to taxonomists for standard genome sequencing and annotation.</title>
        <authorList>
            <consortium name="The Broad Institute Genomics Platform"/>
            <consortium name="The Broad Institute Genome Sequencing Center for Infectious Disease"/>
            <person name="Wu L."/>
            <person name="Ma J."/>
        </authorList>
    </citation>
    <scope>NUCLEOTIDE SEQUENCE [LARGE SCALE GENOMIC DNA]</scope>
    <source>
        <strain evidence="4">CECT 8472</strain>
    </source>
</reference>
<dbReference type="SMART" id="SM00710">
    <property type="entry name" value="PbH1"/>
    <property type="match status" value="14"/>
</dbReference>
<evidence type="ECO:0000313" key="4">
    <source>
        <dbReference type="Proteomes" id="UP001595799"/>
    </source>
</evidence>
<dbReference type="Proteomes" id="UP001595799">
    <property type="component" value="Unassembled WGS sequence"/>
</dbReference>
<feature type="domain" description="Periplasmic copper-binding protein NosD beta helix" evidence="1">
    <location>
        <begin position="405"/>
        <end position="515"/>
    </location>
</feature>
<dbReference type="Pfam" id="PF13229">
    <property type="entry name" value="Beta_helix"/>
    <property type="match status" value="1"/>
</dbReference>
<dbReference type="RefSeq" id="WP_382423837.1">
    <property type="nucleotide sequence ID" value="NZ_JBHSCW010000022.1"/>
</dbReference>
<name>A0ABV8UQ94_9PROT</name>
<dbReference type="InterPro" id="IPR007742">
    <property type="entry name" value="NosD_dom"/>
</dbReference>
<dbReference type="InterPro" id="IPR022441">
    <property type="entry name" value="Para_beta_helix_rpt-2"/>
</dbReference>